<gene>
    <name evidence="1" type="ORF">RUM43_014808</name>
</gene>
<reference evidence="1 2" key="1">
    <citation type="submission" date="2023-10" db="EMBL/GenBank/DDBJ databases">
        <title>Genomes of two closely related lineages of the louse Polyplax serrata with different host specificities.</title>
        <authorList>
            <person name="Martinu J."/>
            <person name="Tarabai H."/>
            <person name="Stefka J."/>
            <person name="Hypsa V."/>
        </authorList>
    </citation>
    <scope>NUCLEOTIDE SEQUENCE [LARGE SCALE GENOMIC DNA]</scope>
    <source>
        <strain evidence="1">HR10_N</strain>
    </source>
</reference>
<accession>A0AAN8RXQ3</accession>
<proteinExistence type="predicted"/>
<name>A0AAN8RXQ3_POLSC</name>
<evidence type="ECO:0000313" key="1">
    <source>
        <dbReference type="EMBL" id="KAK6630463.1"/>
    </source>
</evidence>
<evidence type="ECO:0000313" key="2">
    <source>
        <dbReference type="Proteomes" id="UP001372834"/>
    </source>
</evidence>
<protein>
    <submittedName>
        <fullName evidence="1">Uncharacterized protein</fullName>
    </submittedName>
</protein>
<dbReference type="EMBL" id="JAWJWE010000011">
    <property type="protein sequence ID" value="KAK6630463.1"/>
    <property type="molecule type" value="Genomic_DNA"/>
</dbReference>
<sequence length="92" mass="10166">MIRNNFTAREREAKVFVNWAGKEGVVGSTKSHGCSACQGKGNITHHLGDITFAMRLISIESDSYLQMLSLPVNVTFPEQSKGTKVVPQRAMR</sequence>
<dbReference type="Proteomes" id="UP001372834">
    <property type="component" value="Unassembled WGS sequence"/>
</dbReference>
<organism evidence="1 2">
    <name type="scientific">Polyplax serrata</name>
    <name type="common">Common mouse louse</name>
    <dbReference type="NCBI Taxonomy" id="468196"/>
    <lineage>
        <taxon>Eukaryota</taxon>
        <taxon>Metazoa</taxon>
        <taxon>Ecdysozoa</taxon>
        <taxon>Arthropoda</taxon>
        <taxon>Hexapoda</taxon>
        <taxon>Insecta</taxon>
        <taxon>Pterygota</taxon>
        <taxon>Neoptera</taxon>
        <taxon>Paraneoptera</taxon>
        <taxon>Psocodea</taxon>
        <taxon>Troctomorpha</taxon>
        <taxon>Phthiraptera</taxon>
        <taxon>Anoplura</taxon>
        <taxon>Polyplacidae</taxon>
        <taxon>Polyplax</taxon>
    </lineage>
</organism>
<dbReference type="AlphaFoldDB" id="A0AAN8RXQ3"/>
<comment type="caution">
    <text evidence="1">The sequence shown here is derived from an EMBL/GenBank/DDBJ whole genome shotgun (WGS) entry which is preliminary data.</text>
</comment>